<feature type="signal peptide" evidence="1">
    <location>
        <begin position="1"/>
        <end position="21"/>
    </location>
</feature>
<gene>
    <name evidence="2" type="ORF">D9613_009094</name>
</gene>
<dbReference type="AlphaFoldDB" id="A0A8H4R4N0"/>
<evidence type="ECO:0000256" key="1">
    <source>
        <dbReference type="SAM" id="SignalP"/>
    </source>
</evidence>
<evidence type="ECO:0000313" key="3">
    <source>
        <dbReference type="Proteomes" id="UP000521872"/>
    </source>
</evidence>
<sequence>MIFGTAFFAILAAATASAVHAAAITTLASEAQMMHFLNTTDAELKFIGKPIDVTSGMAAGKNSLARRDGLPNTMVIYCTAHVDQICGGTCTVYNGGPTCINAPGTACLMATNNVGFCDKGACGGSCNQFASCGDRLDNGFCSTPGTSSIVVSA</sequence>
<comment type="caution">
    <text evidence="2">The sequence shown here is derived from an EMBL/GenBank/DDBJ whole genome shotgun (WGS) entry which is preliminary data.</text>
</comment>
<evidence type="ECO:0000313" key="2">
    <source>
        <dbReference type="EMBL" id="KAF4622131.1"/>
    </source>
</evidence>
<dbReference type="EMBL" id="JAACJL010000002">
    <property type="protein sequence ID" value="KAF4622131.1"/>
    <property type="molecule type" value="Genomic_DNA"/>
</dbReference>
<feature type="chain" id="PRO_5034636723" description="Antifreeze protein" evidence="1">
    <location>
        <begin position="22"/>
        <end position="153"/>
    </location>
</feature>
<proteinExistence type="predicted"/>
<accession>A0A8H4R4N0</accession>
<organism evidence="2 3">
    <name type="scientific">Agrocybe pediades</name>
    <dbReference type="NCBI Taxonomy" id="84607"/>
    <lineage>
        <taxon>Eukaryota</taxon>
        <taxon>Fungi</taxon>
        <taxon>Dikarya</taxon>
        <taxon>Basidiomycota</taxon>
        <taxon>Agaricomycotina</taxon>
        <taxon>Agaricomycetes</taxon>
        <taxon>Agaricomycetidae</taxon>
        <taxon>Agaricales</taxon>
        <taxon>Agaricineae</taxon>
        <taxon>Strophariaceae</taxon>
        <taxon>Agrocybe</taxon>
    </lineage>
</organism>
<protein>
    <recommendedName>
        <fullName evidence="4">Antifreeze protein</fullName>
    </recommendedName>
</protein>
<evidence type="ECO:0008006" key="4">
    <source>
        <dbReference type="Google" id="ProtNLM"/>
    </source>
</evidence>
<keyword evidence="1" id="KW-0732">Signal</keyword>
<reference evidence="2 3" key="1">
    <citation type="submission" date="2019-12" db="EMBL/GenBank/DDBJ databases">
        <authorList>
            <person name="Floudas D."/>
            <person name="Bentzer J."/>
            <person name="Ahren D."/>
            <person name="Johansson T."/>
            <person name="Persson P."/>
            <person name="Tunlid A."/>
        </authorList>
    </citation>
    <scope>NUCLEOTIDE SEQUENCE [LARGE SCALE GENOMIC DNA]</scope>
    <source>
        <strain evidence="2 3">CBS 102.39</strain>
    </source>
</reference>
<keyword evidence="3" id="KW-1185">Reference proteome</keyword>
<name>A0A8H4R4N0_9AGAR</name>
<dbReference type="Proteomes" id="UP000521872">
    <property type="component" value="Unassembled WGS sequence"/>
</dbReference>